<evidence type="ECO:0000313" key="5">
    <source>
        <dbReference type="Proteomes" id="UP001556220"/>
    </source>
</evidence>
<dbReference type="EMBL" id="JBFOHK010000001">
    <property type="protein sequence ID" value="MEW9570423.1"/>
    <property type="molecule type" value="Genomic_DNA"/>
</dbReference>
<feature type="domain" description="PAS" evidence="2">
    <location>
        <begin position="11"/>
        <end position="47"/>
    </location>
</feature>
<dbReference type="CDD" id="cd06170">
    <property type="entry name" value="LuxR_C_like"/>
    <property type="match status" value="1"/>
</dbReference>
<proteinExistence type="predicted"/>
<dbReference type="InterPro" id="IPR000014">
    <property type="entry name" value="PAS"/>
</dbReference>
<dbReference type="SUPFAM" id="SSF46894">
    <property type="entry name" value="C-terminal effector domain of the bipartite response regulators"/>
    <property type="match status" value="1"/>
</dbReference>
<reference evidence="4 5" key="1">
    <citation type="submission" date="2024-06" db="EMBL/GenBank/DDBJ databases">
        <authorList>
            <person name="Woo H."/>
        </authorList>
    </citation>
    <scope>NUCLEOTIDE SEQUENCE [LARGE SCALE GENOMIC DNA]</scope>
    <source>
        <strain evidence="4 5">Si-c</strain>
    </source>
</reference>
<dbReference type="PANTHER" id="PTHR44757">
    <property type="entry name" value="DIGUANYLATE CYCLASE DGCP"/>
    <property type="match status" value="1"/>
</dbReference>
<dbReference type="Pfam" id="PF13188">
    <property type="entry name" value="PAS_8"/>
    <property type="match status" value="1"/>
</dbReference>
<feature type="domain" description="PAC" evidence="3">
    <location>
        <begin position="339"/>
        <end position="389"/>
    </location>
</feature>
<evidence type="ECO:0000313" key="4">
    <source>
        <dbReference type="EMBL" id="MEW9570423.1"/>
    </source>
</evidence>
<dbReference type="InterPro" id="IPR036388">
    <property type="entry name" value="WH-like_DNA-bd_sf"/>
</dbReference>
<dbReference type="SUPFAM" id="SSF55785">
    <property type="entry name" value="PYP-like sensor domain (PAS domain)"/>
    <property type="match status" value="3"/>
</dbReference>
<keyword evidence="5" id="KW-1185">Reference proteome</keyword>
<comment type="caution">
    <text evidence="4">The sequence shown here is derived from an EMBL/GenBank/DDBJ whole genome shotgun (WGS) entry which is preliminary data.</text>
</comment>
<dbReference type="SMART" id="SM00091">
    <property type="entry name" value="PAS"/>
    <property type="match status" value="3"/>
</dbReference>
<dbReference type="PROSITE" id="PS50112">
    <property type="entry name" value="PAS"/>
    <property type="match status" value="1"/>
</dbReference>
<feature type="domain" description="HTH luxR-type" evidence="1">
    <location>
        <begin position="418"/>
        <end position="483"/>
    </location>
</feature>
<protein>
    <submittedName>
        <fullName evidence="4">PAS domain S-box protein</fullName>
    </submittedName>
</protein>
<dbReference type="PANTHER" id="PTHR44757:SF2">
    <property type="entry name" value="BIOFILM ARCHITECTURE MAINTENANCE PROTEIN MBAA"/>
    <property type="match status" value="1"/>
</dbReference>
<dbReference type="InterPro" id="IPR016032">
    <property type="entry name" value="Sig_transdc_resp-reg_C-effctor"/>
</dbReference>
<dbReference type="InterPro" id="IPR000700">
    <property type="entry name" value="PAS-assoc_C"/>
</dbReference>
<dbReference type="CDD" id="cd00130">
    <property type="entry name" value="PAS"/>
    <property type="match status" value="2"/>
</dbReference>
<name>A0ABV3Q9C3_9GAMM</name>
<dbReference type="Gene3D" id="1.10.10.10">
    <property type="entry name" value="Winged helix-like DNA-binding domain superfamily/Winged helix DNA-binding domain"/>
    <property type="match status" value="1"/>
</dbReference>
<evidence type="ECO:0000259" key="2">
    <source>
        <dbReference type="PROSITE" id="PS50112"/>
    </source>
</evidence>
<dbReference type="PROSITE" id="PS50113">
    <property type="entry name" value="PAC"/>
    <property type="match status" value="1"/>
</dbReference>
<dbReference type="Proteomes" id="UP001556220">
    <property type="component" value="Unassembled WGS sequence"/>
</dbReference>
<dbReference type="InterPro" id="IPR000792">
    <property type="entry name" value="Tscrpt_reg_LuxR_C"/>
</dbReference>
<dbReference type="Pfam" id="PF00196">
    <property type="entry name" value="GerE"/>
    <property type="match status" value="1"/>
</dbReference>
<dbReference type="Gene3D" id="3.30.450.20">
    <property type="entry name" value="PAS domain"/>
    <property type="match status" value="3"/>
</dbReference>
<dbReference type="NCBIfam" id="TIGR00229">
    <property type="entry name" value="sensory_box"/>
    <property type="match status" value="2"/>
</dbReference>
<accession>A0ABV3Q9C3</accession>
<dbReference type="PRINTS" id="PR00038">
    <property type="entry name" value="HTHLUXR"/>
</dbReference>
<dbReference type="SMART" id="SM00421">
    <property type="entry name" value="HTH_LUXR"/>
    <property type="match status" value="1"/>
</dbReference>
<dbReference type="Pfam" id="PF13426">
    <property type="entry name" value="PAS_9"/>
    <property type="match status" value="2"/>
</dbReference>
<organism evidence="4 5">
    <name type="scientific">Rhodanobacter lycopersici</name>
    <dbReference type="NCBI Taxonomy" id="3162487"/>
    <lineage>
        <taxon>Bacteria</taxon>
        <taxon>Pseudomonadati</taxon>
        <taxon>Pseudomonadota</taxon>
        <taxon>Gammaproteobacteria</taxon>
        <taxon>Lysobacterales</taxon>
        <taxon>Rhodanobacteraceae</taxon>
        <taxon>Rhodanobacter</taxon>
    </lineage>
</organism>
<gene>
    <name evidence="4" type="ORF">ABQJ54_01520</name>
</gene>
<sequence>MSAKASKIPRDRSELQQIVANLVQGVLVAELDGSIAWANDAALEMHGCAELAQLGAGSVGYRKHFALRYLNNHQLTAKQYPLDRLVAGEHFDDMRVEVNHRSRDEFRRVLELRGFPVVSTLKIIESLVLIIKDVTELESAADRFERAFAANPAPAVILRLADSRYVRVNRGFLEMTGFTQEEVVDRPFHELDVLREAEHREAALEAMREHRSIPQQEALARVNDGTDKFVIVAAQPIEMDEEACMLFTFADLDARKRAEMSLRRSEEQFAKAFRLAPVPMLICARSGWRILAANDAFGDTTGYHHPDIQDQTIREIGLWKSAKILDDLRISLDAGQETRNLEVPLVARDGSAIDCLLSAEPVTIQDEACVLCVVQDVTERKRAEADVILAIETVMKDTTWFSHTVMEKLAQIRQPGSAGGELAALTPRELEILKLICKGHGDAEIASALKLSRNTIRNHVANLYSKIDVKRRSAAVVWGRERGVASY</sequence>
<dbReference type="RefSeq" id="WP_367852518.1">
    <property type="nucleotide sequence ID" value="NZ_JBFOHK010000001.1"/>
</dbReference>
<dbReference type="PROSITE" id="PS50043">
    <property type="entry name" value="HTH_LUXR_2"/>
    <property type="match status" value="1"/>
</dbReference>
<evidence type="ECO:0000259" key="1">
    <source>
        <dbReference type="PROSITE" id="PS50043"/>
    </source>
</evidence>
<dbReference type="InterPro" id="IPR035965">
    <property type="entry name" value="PAS-like_dom_sf"/>
</dbReference>
<dbReference type="SMART" id="SM00086">
    <property type="entry name" value="PAC"/>
    <property type="match status" value="2"/>
</dbReference>
<dbReference type="InterPro" id="IPR001610">
    <property type="entry name" value="PAC"/>
</dbReference>
<dbReference type="InterPro" id="IPR052155">
    <property type="entry name" value="Biofilm_reg_signaling"/>
</dbReference>
<evidence type="ECO:0000259" key="3">
    <source>
        <dbReference type="PROSITE" id="PS50113"/>
    </source>
</evidence>